<evidence type="ECO:0000313" key="2">
    <source>
        <dbReference type="EMBL" id="MST85292.1"/>
    </source>
</evidence>
<feature type="compositionally biased region" description="Basic and acidic residues" evidence="1">
    <location>
        <begin position="70"/>
        <end position="82"/>
    </location>
</feature>
<feature type="compositionally biased region" description="Basic and acidic residues" evidence="1">
    <location>
        <begin position="34"/>
        <end position="63"/>
    </location>
</feature>
<evidence type="ECO:0000313" key="3">
    <source>
        <dbReference type="Proteomes" id="UP000438914"/>
    </source>
</evidence>
<organism evidence="2 3">
    <name type="scientific">Hallella mizrahii</name>
    <dbReference type="NCBI Taxonomy" id="2606637"/>
    <lineage>
        <taxon>Bacteria</taxon>
        <taxon>Pseudomonadati</taxon>
        <taxon>Bacteroidota</taxon>
        <taxon>Bacteroidia</taxon>
        <taxon>Bacteroidales</taxon>
        <taxon>Prevotellaceae</taxon>
        <taxon>Hallella</taxon>
    </lineage>
</organism>
<dbReference type="AlphaFoldDB" id="A0A7K0KHJ0"/>
<dbReference type="EMBL" id="VUNG01000033">
    <property type="protein sequence ID" value="MST85292.1"/>
    <property type="molecule type" value="Genomic_DNA"/>
</dbReference>
<dbReference type="RefSeq" id="WP_154534876.1">
    <property type="nucleotide sequence ID" value="NZ_VUNG01000033.1"/>
</dbReference>
<reference evidence="2 3" key="1">
    <citation type="submission" date="2019-08" db="EMBL/GenBank/DDBJ databases">
        <title>In-depth cultivation of the pig gut microbiome towards novel bacterial diversity and tailored functional studies.</title>
        <authorList>
            <person name="Wylensek D."/>
            <person name="Hitch T.C.A."/>
            <person name="Clavel T."/>
        </authorList>
    </citation>
    <scope>NUCLEOTIDE SEQUENCE [LARGE SCALE GENOMIC DNA]</scope>
    <source>
        <strain evidence="2 3">LKV-178-WT-2A</strain>
    </source>
</reference>
<feature type="region of interest" description="Disordered" evidence="1">
    <location>
        <begin position="25"/>
        <end position="109"/>
    </location>
</feature>
<accession>A0A7K0KHJ0</accession>
<keyword evidence="3" id="KW-1185">Reference proteome</keyword>
<dbReference type="Proteomes" id="UP000438914">
    <property type="component" value="Unassembled WGS sequence"/>
</dbReference>
<comment type="caution">
    <text evidence="2">The sequence shown here is derived from an EMBL/GenBank/DDBJ whole genome shotgun (WGS) entry which is preliminary data.</text>
</comment>
<gene>
    <name evidence="2" type="ORF">FYJ73_11550</name>
</gene>
<name>A0A7K0KHJ0_9BACT</name>
<sequence>MTDGTPQPMVFGDIHELLRKVNGESEPAYMWQSDKPKEEVKPEEPFPAEEKQSQKDDKEKCPSTEDSETDKEPSIETEPRQKEKPRKSRVKPPPAKTEREEERKAAENVKEIPKAKISALPSKKDIQSQIESFSYAMEKGHRHWVFLPDEVFVTLEIVYGRNRLSAILTALAKAFIDANKDELRRLITHRTNLLQ</sequence>
<feature type="compositionally biased region" description="Basic and acidic residues" evidence="1">
    <location>
        <begin position="96"/>
        <end position="109"/>
    </location>
</feature>
<proteinExistence type="predicted"/>
<protein>
    <submittedName>
        <fullName evidence="2">Uncharacterized protein</fullName>
    </submittedName>
</protein>
<evidence type="ECO:0000256" key="1">
    <source>
        <dbReference type="SAM" id="MobiDB-lite"/>
    </source>
</evidence>